<organism evidence="2">
    <name type="scientific">Anopheles braziliensis</name>
    <dbReference type="NCBI Taxonomy" id="58242"/>
    <lineage>
        <taxon>Eukaryota</taxon>
        <taxon>Metazoa</taxon>
        <taxon>Ecdysozoa</taxon>
        <taxon>Arthropoda</taxon>
        <taxon>Hexapoda</taxon>
        <taxon>Insecta</taxon>
        <taxon>Pterygota</taxon>
        <taxon>Neoptera</taxon>
        <taxon>Endopterygota</taxon>
        <taxon>Diptera</taxon>
        <taxon>Nematocera</taxon>
        <taxon>Culicoidea</taxon>
        <taxon>Culicidae</taxon>
        <taxon>Anophelinae</taxon>
        <taxon>Anopheles</taxon>
    </lineage>
</organism>
<feature type="signal peptide" evidence="1">
    <location>
        <begin position="1"/>
        <end position="23"/>
    </location>
</feature>
<name>A0A2M3ZX39_9DIPT</name>
<sequence length="74" mass="8120">MLCRFRASVSSWFSLCTVVGLRASPSSCRCRRRRSLTVFSTGAGLKSKDPNNGGACFDIRNAVMPVLPNKCQFC</sequence>
<dbReference type="AlphaFoldDB" id="A0A2M3ZX39"/>
<evidence type="ECO:0000256" key="1">
    <source>
        <dbReference type="SAM" id="SignalP"/>
    </source>
</evidence>
<feature type="chain" id="PRO_5014992679" evidence="1">
    <location>
        <begin position="24"/>
        <end position="74"/>
    </location>
</feature>
<proteinExistence type="predicted"/>
<keyword evidence="1" id="KW-0732">Signal</keyword>
<dbReference type="EMBL" id="GGFM01012207">
    <property type="protein sequence ID" value="MBW32958.1"/>
    <property type="molecule type" value="Transcribed_RNA"/>
</dbReference>
<evidence type="ECO:0000313" key="2">
    <source>
        <dbReference type="EMBL" id="MBW32958.1"/>
    </source>
</evidence>
<accession>A0A2M3ZX39</accession>
<protein>
    <submittedName>
        <fullName evidence="2">Putative secreted peptide</fullName>
    </submittedName>
</protein>
<reference evidence="2" key="1">
    <citation type="submission" date="2018-01" db="EMBL/GenBank/DDBJ databases">
        <title>An insight into the sialome of Amazonian anophelines.</title>
        <authorList>
            <person name="Ribeiro J.M."/>
            <person name="Scarpassa V."/>
            <person name="Calvo E."/>
        </authorList>
    </citation>
    <scope>NUCLEOTIDE SEQUENCE</scope>
    <source>
        <tissue evidence="2">Salivary glands</tissue>
    </source>
</reference>